<protein>
    <recommendedName>
        <fullName evidence="3">Cysteine desulfurase</fullName>
    </recommendedName>
</protein>
<dbReference type="OrthoDB" id="2166222at2"/>
<evidence type="ECO:0000313" key="1">
    <source>
        <dbReference type="EMBL" id="KRM54757.1"/>
    </source>
</evidence>
<sequence>MALTETVKVLGDSKTYKLSPNVKRYTLMDTGFMRTKNGGFQMERALDPNSPFTSANKLRITVSKDLDKFSMSVTTANGLRAVDIFKSDKTAANVEQYNYVLENLLERQVLAVVD</sequence>
<dbReference type="EMBL" id="AYYO01000044">
    <property type="protein sequence ID" value="KRM54757.1"/>
    <property type="molecule type" value="Genomic_DNA"/>
</dbReference>
<accession>A0A0R1ZJX7</accession>
<dbReference type="Gene3D" id="3.30.1820.10">
    <property type="entry name" value="Lp2179-like"/>
    <property type="match status" value="1"/>
</dbReference>
<keyword evidence="2" id="KW-1185">Reference proteome</keyword>
<evidence type="ECO:0000313" key="2">
    <source>
        <dbReference type="Proteomes" id="UP000051679"/>
    </source>
</evidence>
<proteinExistence type="predicted"/>
<reference evidence="1 2" key="1">
    <citation type="journal article" date="2015" name="Genome Announc.">
        <title>Expanding the biotechnology potential of lactobacilli through comparative genomics of 213 strains and associated genera.</title>
        <authorList>
            <person name="Sun Z."/>
            <person name="Harris H.M."/>
            <person name="McCann A."/>
            <person name="Guo C."/>
            <person name="Argimon S."/>
            <person name="Zhang W."/>
            <person name="Yang X."/>
            <person name="Jeffery I.B."/>
            <person name="Cooney J.C."/>
            <person name="Kagawa T.F."/>
            <person name="Liu W."/>
            <person name="Song Y."/>
            <person name="Salvetti E."/>
            <person name="Wrobel A."/>
            <person name="Rasinkangas P."/>
            <person name="Parkhill J."/>
            <person name="Rea M.C."/>
            <person name="O'Sullivan O."/>
            <person name="Ritari J."/>
            <person name="Douillard F.P."/>
            <person name="Paul Ross R."/>
            <person name="Yang R."/>
            <person name="Briner A.E."/>
            <person name="Felis G.E."/>
            <person name="de Vos W.M."/>
            <person name="Barrangou R."/>
            <person name="Klaenhammer T.R."/>
            <person name="Caufield P.W."/>
            <person name="Cui Y."/>
            <person name="Zhang H."/>
            <person name="O'Toole P.W."/>
        </authorList>
    </citation>
    <scope>NUCLEOTIDE SEQUENCE [LARGE SCALE GENOMIC DNA]</scope>
    <source>
        <strain evidence="1 2">DSM 20505</strain>
    </source>
</reference>
<dbReference type="InterPro" id="IPR014965">
    <property type="entry name" value="Amino_acid_metab_prot_put"/>
</dbReference>
<dbReference type="AlphaFoldDB" id="A0A0R1ZJX7"/>
<comment type="caution">
    <text evidence="1">The sequence shown here is derived from an EMBL/GenBank/DDBJ whole genome shotgun (WGS) entry which is preliminary data.</text>
</comment>
<name>A0A0R1ZJX7_9LACO</name>
<dbReference type="InterPro" id="IPR035942">
    <property type="entry name" value="Lp2179-like_sf"/>
</dbReference>
<dbReference type="Pfam" id="PF08866">
    <property type="entry name" value="DUF1831"/>
    <property type="match status" value="1"/>
</dbReference>
<dbReference type="PATRIC" id="fig|1291052.5.peg.2235"/>
<organism evidence="1 2">
    <name type="scientific">Lacticaseibacillus sharpeae JCM 1186 = DSM 20505</name>
    <dbReference type="NCBI Taxonomy" id="1291052"/>
    <lineage>
        <taxon>Bacteria</taxon>
        <taxon>Bacillati</taxon>
        <taxon>Bacillota</taxon>
        <taxon>Bacilli</taxon>
        <taxon>Lactobacillales</taxon>
        <taxon>Lactobacillaceae</taxon>
        <taxon>Lacticaseibacillus</taxon>
    </lineage>
</organism>
<evidence type="ECO:0008006" key="3">
    <source>
        <dbReference type="Google" id="ProtNLM"/>
    </source>
</evidence>
<dbReference type="SUPFAM" id="SSF160800">
    <property type="entry name" value="Lp2179-like"/>
    <property type="match status" value="1"/>
</dbReference>
<dbReference type="RefSeq" id="WP_054677259.1">
    <property type="nucleotide sequence ID" value="NZ_AYYO01000044.1"/>
</dbReference>
<gene>
    <name evidence="1" type="ORF">FC18_GL002171</name>
</gene>
<dbReference type="Proteomes" id="UP000051679">
    <property type="component" value="Unassembled WGS sequence"/>
</dbReference>
<dbReference type="STRING" id="1291052.FC18_GL002171"/>